<dbReference type="SMART" id="SM00220">
    <property type="entry name" value="S_TKc"/>
    <property type="match status" value="1"/>
</dbReference>
<dbReference type="InterPro" id="IPR000719">
    <property type="entry name" value="Prot_kinase_dom"/>
</dbReference>
<feature type="region of interest" description="Disordered" evidence="9">
    <location>
        <begin position="209"/>
        <end position="242"/>
    </location>
</feature>
<dbReference type="SUPFAM" id="SSF56112">
    <property type="entry name" value="Protein kinase-like (PK-like)"/>
    <property type="match status" value="1"/>
</dbReference>
<dbReference type="GO" id="GO:0005737">
    <property type="term" value="C:cytoplasm"/>
    <property type="evidence" value="ECO:0007669"/>
    <property type="project" value="TreeGrafter"/>
</dbReference>
<dbReference type="InterPro" id="IPR051334">
    <property type="entry name" value="SRPK"/>
</dbReference>
<dbReference type="GO" id="GO:0050684">
    <property type="term" value="P:regulation of mRNA processing"/>
    <property type="evidence" value="ECO:0007669"/>
    <property type="project" value="TreeGrafter"/>
</dbReference>
<evidence type="ECO:0000256" key="3">
    <source>
        <dbReference type="ARBA" id="ARBA00022679"/>
    </source>
</evidence>
<evidence type="ECO:0000256" key="6">
    <source>
        <dbReference type="ARBA" id="ARBA00022840"/>
    </source>
</evidence>
<dbReference type="InterPro" id="IPR011009">
    <property type="entry name" value="Kinase-like_dom_sf"/>
</dbReference>
<dbReference type="GO" id="GO:0005524">
    <property type="term" value="F:ATP binding"/>
    <property type="evidence" value="ECO:0007669"/>
    <property type="project" value="UniProtKB-KW"/>
</dbReference>
<keyword evidence="2" id="KW-0723">Serine/threonine-protein kinase</keyword>
<reference evidence="12" key="1">
    <citation type="submission" date="2025-08" db="UniProtKB">
        <authorList>
            <consortium name="RefSeq"/>
        </authorList>
    </citation>
    <scope>IDENTIFICATION</scope>
    <source>
        <strain evidence="12">15085-1641.00</strain>
        <tissue evidence="12">Whole body</tissue>
    </source>
</reference>
<evidence type="ECO:0000313" key="12">
    <source>
        <dbReference type="RefSeq" id="XP_023168262.2"/>
    </source>
</evidence>
<dbReference type="OrthoDB" id="2649at2759"/>
<feature type="domain" description="Protein kinase" evidence="10">
    <location>
        <begin position="372"/>
        <end position="694"/>
    </location>
</feature>
<dbReference type="AlphaFoldDB" id="A0A6J1LND9"/>
<evidence type="ECO:0000256" key="5">
    <source>
        <dbReference type="ARBA" id="ARBA00022777"/>
    </source>
</evidence>
<proteinExistence type="predicted"/>
<dbReference type="Pfam" id="PF00069">
    <property type="entry name" value="Pkinase"/>
    <property type="match status" value="1"/>
</dbReference>
<dbReference type="PANTHER" id="PTHR47634">
    <property type="entry name" value="PROTEIN KINASE DOMAIN-CONTAINING PROTEIN-RELATED"/>
    <property type="match status" value="1"/>
</dbReference>
<keyword evidence="3" id="KW-0808">Transferase</keyword>
<organism evidence="11 12">
    <name type="scientific">Drosophila hydei</name>
    <name type="common">Fruit fly</name>
    <dbReference type="NCBI Taxonomy" id="7224"/>
    <lineage>
        <taxon>Eukaryota</taxon>
        <taxon>Metazoa</taxon>
        <taxon>Ecdysozoa</taxon>
        <taxon>Arthropoda</taxon>
        <taxon>Hexapoda</taxon>
        <taxon>Insecta</taxon>
        <taxon>Pterygota</taxon>
        <taxon>Neoptera</taxon>
        <taxon>Endopterygota</taxon>
        <taxon>Diptera</taxon>
        <taxon>Brachycera</taxon>
        <taxon>Muscomorpha</taxon>
        <taxon>Ephydroidea</taxon>
        <taxon>Drosophilidae</taxon>
        <taxon>Drosophila</taxon>
    </lineage>
</organism>
<evidence type="ECO:0000256" key="1">
    <source>
        <dbReference type="ARBA" id="ARBA00012513"/>
    </source>
</evidence>
<comment type="catalytic activity">
    <reaction evidence="7">
        <text>L-threonyl-[protein] + ATP = O-phospho-L-threonyl-[protein] + ADP + H(+)</text>
        <dbReference type="Rhea" id="RHEA:46608"/>
        <dbReference type="Rhea" id="RHEA-COMP:11060"/>
        <dbReference type="Rhea" id="RHEA-COMP:11605"/>
        <dbReference type="ChEBI" id="CHEBI:15378"/>
        <dbReference type="ChEBI" id="CHEBI:30013"/>
        <dbReference type="ChEBI" id="CHEBI:30616"/>
        <dbReference type="ChEBI" id="CHEBI:61977"/>
        <dbReference type="ChEBI" id="CHEBI:456216"/>
        <dbReference type="EC" id="2.7.11.1"/>
    </reaction>
</comment>
<dbReference type="GO" id="GO:0004674">
    <property type="term" value="F:protein serine/threonine kinase activity"/>
    <property type="evidence" value="ECO:0007669"/>
    <property type="project" value="UniProtKB-KW"/>
</dbReference>
<evidence type="ECO:0000256" key="4">
    <source>
        <dbReference type="ARBA" id="ARBA00022741"/>
    </source>
</evidence>
<dbReference type="RefSeq" id="XP_023168262.2">
    <property type="nucleotide sequence ID" value="XM_023312494.2"/>
</dbReference>
<comment type="catalytic activity">
    <reaction evidence="8">
        <text>L-seryl-[protein] + ATP = O-phospho-L-seryl-[protein] + ADP + H(+)</text>
        <dbReference type="Rhea" id="RHEA:17989"/>
        <dbReference type="Rhea" id="RHEA-COMP:9863"/>
        <dbReference type="Rhea" id="RHEA-COMP:11604"/>
        <dbReference type="ChEBI" id="CHEBI:15378"/>
        <dbReference type="ChEBI" id="CHEBI:29999"/>
        <dbReference type="ChEBI" id="CHEBI:30616"/>
        <dbReference type="ChEBI" id="CHEBI:83421"/>
        <dbReference type="ChEBI" id="CHEBI:456216"/>
        <dbReference type="EC" id="2.7.11.1"/>
    </reaction>
</comment>
<dbReference type="Proteomes" id="UP000504633">
    <property type="component" value="Unplaced"/>
</dbReference>
<dbReference type="GeneID" id="111597670"/>
<evidence type="ECO:0000313" key="11">
    <source>
        <dbReference type="Proteomes" id="UP000504633"/>
    </source>
</evidence>
<dbReference type="PANTHER" id="PTHR47634:SF9">
    <property type="entry name" value="PROTEIN KINASE DOMAIN-CONTAINING PROTEIN-RELATED"/>
    <property type="match status" value="1"/>
</dbReference>
<feature type="compositionally biased region" description="Polar residues" evidence="9">
    <location>
        <begin position="178"/>
        <end position="190"/>
    </location>
</feature>
<keyword evidence="5" id="KW-0418">Kinase</keyword>
<evidence type="ECO:0000256" key="9">
    <source>
        <dbReference type="SAM" id="MobiDB-lite"/>
    </source>
</evidence>
<keyword evidence="6" id="KW-0067">ATP-binding</keyword>
<keyword evidence="11" id="KW-1185">Reference proteome</keyword>
<evidence type="ECO:0000256" key="2">
    <source>
        <dbReference type="ARBA" id="ARBA00022527"/>
    </source>
</evidence>
<dbReference type="GO" id="GO:0000245">
    <property type="term" value="P:spliceosomal complex assembly"/>
    <property type="evidence" value="ECO:0007669"/>
    <property type="project" value="TreeGrafter"/>
</dbReference>
<feature type="region of interest" description="Disordered" evidence="9">
    <location>
        <begin position="162"/>
        <end position="190"/>
    </location>
</feature>
<dbReference type="PROSITE" id="PS50011">
    <property type="entry name" value="PROTEIN_KINASE_DOM"/>
    <property type="match status" value="1"/>
</dbReference>
<evidence type="ECO:0000256" key="8">
    <source>
        <dbReference type="ARBA" id="ARBA00048679"/>
    </source>
</evidence>
<evidence type="ECO:0000256" key="7">
    <source>
        <dbReference type="ARBA" id="ARBA00047899"/>
    </source>
</evidence>
<name>A0A6J1LND9_DROHY</name>
<dbReference type="EC" id="2.7.11.1" evidence="1"/>
<sequence>MNGKNLKNFARPNRSIKRVSKKKKEKSQRVVYVTWKRARILIFDVAYAGRYFVEAKLDNEAAWLGWDLRKKRACTLKAKNACRIYNRIKGEKQKRISNEEGEIRPVNHKHLTKLQMKGVMIQDSLNSDNDRGSISALSSALEAEQIVRKEETWDVTKGGLKILPMSRSGSNKRKAKPTSASCVENTPAGNESWDITQGGLNILPMQRAVVPKTKKRSKSRQNIRKSETGKSPKIPNTESWGEILPIPHGVCSQAKMKEITNWIFAENEYGSERACGTAIEIPFDTQETDDEGESECESDAVAQCDFSYTRSVTPSRNPMGTPRWNISESISHDITNQICRSPLVSDAPSWYITRRGKRSATVKIGDLLNERYYILTNITISYLASVWLCWDLEDKCNVVMKMSDTTQMSVLLIQGEISTISAMHAYQPTDPRLDCIVKVLDAFQLTRSRTAQPCIILEALESNLAKYASNWHNCILPLDIVKYITRRVLEGLDYIHSVGVVHADIKPENVLITPCTPDNCENCPDKQLACSRLHVKIADFANSCGSSGKLAGEIQTRAYRCLESILGSDCERPADIWSVACMVFELAVGDLLFGECDDDRYTPEEDHLARIIELLGPIPHQIIFRGRDALRDFNPYGKLRNITDLRPRGLVDVLMDYNWSQLNAMAFASFLTPMLDYEPKKRATAAKCLQHPWLQ</sequence>
<dbReference type="KEGG" id="dhe:111597670"/>
<keyword evidence="4" id="KW-0547">Nucleotide-binding</keyword>
<dbReference type="Gene3D" id="1.10.510.10">
    <property type="entry name" value="Transferase(Phosphotransferase) domain 1"/>
    <property type="match status" value="1"/>
</dbReference>
<accession>A0A6J1LND9</accession>
<protein>
    <recommendedName>
        <fullName evidence="1">non-specific serine/threonine protein kinase</fullName>
        <ecNumber evidence="1">2.7.11.1</ecNumber>
    </recommendedName>
</protein>
<dbReference type="InterPro" id="IPR008271">
    <property type="entry name" value="Ser/Thr_kinase_AS"/>
</dbReference>
<feature type="region of interest" description="Disordered" evidence="9">
    <location>
        <begin position="1"/>
        <end position="22"/>
    </location>
</feature>
<feature type="compositionally biased region" description="Basic residues" evidence="9">
    <location>
        <begin position="212"/>
        <end position="223"/>
    </location>
</feature>
<dbReference type="GO" id="GO:0005634">
    <property type="term" value="C:nucleus"/>
    <property type="evidence" value="ECO:0007669"/>
    <property type="project" value="TreeGrafter"/>
</dbReference>
<dbReference type="Gene3D" id="3.30.200.20">
    <property type="entry name" value="Phosphorylase Kinase, domain 1"/>
    <property type="match status" value="1"/>
</dbReference>
<evidence type="ECO:0000259" key="10">
    <source>
        <dbReference type="PROSITE" id="PS50011"/>
    </source>
</evidence>
<dbReference type="FunFam" id="1.10.510.10:FF:000275">
    <property type="entry name" value="SRSF protein kinase 2 isoform X3"/>
    <property type="match status" value="1"/>
</dbReference>
<dbReference type="PROSITE" id="PS00108">
    <property type="entry name" value="PROTEIN_KINASE_ST"/>
    <property type="match status" value="1"/>
</dbReference>
<gene>
    <name evidence="12" type="primary">LOC111597670</name>
</gene>